<gene>
    <name evidence="1" type="ORF">POCULU_LOCUS10901</name>
</gene>
<keyword evidence="2" id="KW-1185">Reference proteome</keyword>
<dbReference type="Proteomes" id="UP000789572">
    <property type="component" value="Unassembled WGS sequence"/>
</dbReference>
<sequence>SGSKVFEFWKDRELEWLKFLDSSIVMVMIEQQLDFSDNYNRI</sequence>
<protein>
    <submittedName>
        <fullName evidence="1">215_t:CDS:1</fullName>
    </submittedName>
</protein>
<dbReference type="AlphaFoldDB" id="A0A9N9ECU4"/>
<feature type="non-terminal residue" evidence="1">
    <location>
        <position position="1"/>
    </location>
</feature>
<accession>A0A9N9ECU4</accession>
<comment type="caution">
    <text evidence="1">The sequence shown here is derived from an EMBL/GenBank/DDBJ whole genome shotgun (WGS) entry which is preliminary data.</text>
</comment>
<name>A0A9N9ECU4_9GLOM</name>
<reference evidence="1" key="1">
    <citation type="submission" date="2021-06" db="EMBL/GenBank/DDBJ databases">
        <authorList>
            <person name="Kallberg Y."/>
            <person name="Tangrot J."/>
            <person name="Rosling A."/>
        </authorList>
    </citation>
    <scope>NUCLEOTIDE SEQUENCE</scope>
    <source>
        <strain evidence="1">IA702</strain>
    </source>
</reference>
<dbReference type="EMBL" id="CAJVPJ010006582">
    <property type="protein sequence ID" value="CAG8669720.1"/>
    <property type="molecule type" value="Genomic_DNA"/>
</dbReference>
<feature type="non-terminal residue" evidence="1">
    <location>
        <position position="42"/>
    </location>
</feature>
<evidence type="ECO:0000313" key="2">
    <source>
        <dbReference type="Proteomes" id="UP000789572"/>
    </source>
</evidence>
<organism evidence="1 2">
    <name type="scientific">Paraglomus occultum</name>
    <dbReference type="NCBI Taxonomy" id="144539"/>
    <lineage>
        <taxon>Eukaryota</taxon>
        <taxon>Fungi</taxon>
        <taxon>Fungi incertae sedis</taxon>
        <taxon>Mucoromycota</taxon>
        <taxon>Glomeromycotina</taxon>
        <taxon>Glomeromycetes</taxon>
        <taxon>Paraglomerales</taxon>
        <taxon>Paraglomeraceae</taxon>
        <taxon>Paraglomus</taxon>
    </lineage>
</organism>
<evidence type="ECO:0000313" key="1">
    <source>
        <dbReference type="EMBL" id="CAG8669720.1"/>
    </source>
</evidence>
<proteinExistence type="predicted"/>